<accession>A0A6A3I1I2</accession>
<dbReference type="SUPFAM" id="SSF53335">
    <property type="entry name" value="S-adenosyl-L-methionine-dependent methyltransferases"/>
    <property type="match status" value="1"/>
</dbReference>
<dbReference type="OrthoDB" id="2016285at2759"/>
<name>A0A6A3I1I2_9STRA</name>
<evidence type="ECO:0000313" key="2">
    <source>
        <dbReference type="Proteomes" id="UP000435112"/>
    </source>
</evidence>
<dbReference type="Proteomes" id="UP000435112">
    <property type="component" value="Unassembled WGS sequence"/>
</dbReference>
<dbReference type="AlphaFoldDB" id="A0A6A3I1I2"/>
<protein>
    <recommendedName>
        <fullName evidence="3">PABS domain-containing protein</fullName>
    </recommendedName>
</protein>
<evidence type="ECO:0000313" key="1">
    <source>
        <dbReference type="EMBL" id="KAE8974224.1"/>
    </source>
</evidence>
<gene>
    <name evidence="1" type="ORF">PR002_g25978</name>
</gene>
<evidence type="ECO:0008006" key="3">
    <source>
        <dbReference type="Google" id="ProtNLM"/>
    </source>
</evidence>
<reference evidence="1 2" key="1">
    <citation type="submission" date="2018-09" db="EMBL/GenBank/DDBJ databases">
        <title>Genomic investigation of the strawberry pathogen Phytophthora fragariae indicates pathogenicity is determined by transcriptional variation in three key races.</title>
        <authorList>
            <person name="Adams T.M."/>
            <person name="Armitage A.D."/>
            <person name="Sobczyk M.K."/>
            <person name="Bates H.J."/>
            <person name="Dunwell J.M."/>
            <person name="Nellist C.F."/>
            <person name="Harrison R.J."/>
        </authorList>
    </citation>
    <scope>NUCLEOTIDE SEQUENCE [LARGE SCALE GENOMIC DNA]</scope>
    <source>
        <strain evidence="1 2">SCRP324</strain>
    </source>
</reference>
<dbReference type="Gene3D" id="3.40.50.150">
    <property type="entry name" value="Vaccinia Virus protein VP39"/>
    <property type="match status" value="1"/>
</dbReference>
<sequence>MQGDTKELSSFRAYDVDECLSQVLESTSTERKTIVFLDGYVATNEQAGRAFESCSAWCRNNRDQRRLVIVTSMPDIGKNYRINEHREIPNTTELQDNSVQLREQSVFDLFSWTFEDYQRAIENDEFFRAVEDKLPPYRANPKIAESEAMQRTKRLEEKFFVAGGSARVMFDVDATAATGYVQHAIAAVKDLRACSKVLAGRASCGVLNRLLTIYYRGLYEEPQYKNWLPAGSRLEPTADDVYTVVSRVDLDDSVVAVVRRNGVLHLLYDETIIGAEFDDPHLRKQTAFPGFTIMQCAAYLKDKPTRALQIGLGIGSVPSFLREMDIPTDVVEISEAVVTQAADYFQYEWCPRPDEDEDEDEEEQKCPNGRTFIMDGLKFLASKPQDLGVQTENEEEHPYDLFIVDVYTGWNPFAFFVREEMLHVRESWLTQEGVLAMNFVGYMHGPRAAAPKSIYRTLQSVFKYVKCFREMEAPDEPDAANIVFYASDKPFSFNLPTTRMYQNPPPHTYFSVVKNFPKWEIFTELQAEVEVAIHQEVDDEEVRFVSSNSGDENAAAAPRLLTRADHGQEDFREIHAETQTHMRERVLEQFPPALWEEFKHKPSATPPPTNK</sequence>
<dbReference type="InterPro" id="IPR029063">
    <property type="entry name" value="SAM-dependent_MTases_sf"/>
</dbReference>
<proteinExistence type="predicted"/>
<organism evidence="1 2">
    <name type="scientific">Phytophthora rubi</name>
    <dbReference type="NCBI Taxonomy" id="129364"/>
    <lineage>
        <taxon>Eukaryota</taxon>
        <taxon>Sar</taxon>
        <taxon>Stramenopiles</taxon>
        <taxon>Oomycota</taxon>
        <taxon>Peronosporomycetes</taxon>
        <taxon>Peronosporales</taxon>
        <taxon>Peronosporaceae</taxon>
        <taxon>Phytophthora</taxon>
    </lineage>
</organism>
<dbReference type="EMBL" id="QXFU01003584">
    <property type="protein sequence ID" value="KAE8974224.1"/>
    <property type="molecule type" value="Genomic_DNA"/>
</dbReference>
<comment type="caution">
    <text evidence="1">The sequence shown here is derived from an EMBL/GenBank/DDBJ whole genome shotgun (WGS) entry which is preliminary data.</text>
</comment>